<evidence type="ECO:0000259" key="1">
    <source>
        <dbReference type="Pfam" id="PF16363"/>
    </source>
</evidence>
<dbReference type="PRINTS" id="PR01713">
    <property type="entry name" value="NUCEPIMERASE"/>
</dbReference>
<dbReference type="InterPro" id="IPR016040">
    <property type="entry name" value="NAD(P)-bd_dom"/>
</dbReference>
<protein>
    <submittedName>
        <fullName evidence="2">GDP-mannose 4,6-dehydratase</fullName>
        <ecNumber evidence="2">4.2.1.47</ecNumber>
    </submittedName>
</protein>
<dbReference type="Gene3D" id="3.40.50.720">
    <property type="entry name" value="NAD(P)-binding Rossmann-like Domain"/>
    <property type="match status" value="1"/>
</dbReference>
<evidence type="ECO:0000313" key="3">
    <source>
        <dbReference type="Proteomes" id="UP001232063"/>
    </source>
</evidence>
<dbReference type="PANTHER" id="PTHR43000">
    <property type="entry name" value="DTDP-D-GLUCOSE 4,6-DEHYDRATASE-RELATED"/>
    <property type="match status" value="1"/>
</dbReference>
<dbReference type="Gene3D" id="3.90.25.10">
    <property type="entry name" value="UDP-galactose 4-epimerase, domain 1"/>
    <property type="match status" value="1"/>
</dbReference>
<keyword evidence="2" id="KW-0456">Lyase</keyword>
<name>A0AAE3R986_9BACT</name>
<dbReference type="RefSeq" id="WP_314513544.1">
    <property type="nucleotide sequence ID" value="NZ_JASJOU010000007.1"/>
</dbReference>
<feature type="domain" description="NAD(P)-binding" evidence="1">
    <location>
        <begin position="5"/>
        <end position="314"/>
    </location>
</feature>
<dbReference type="EC" id="4.2.1.47" evidence="2"/>
<organism evidence="2 3">
    <name type="scientific">Xanthocytophaga agilis</name>
    <dbReference type="NCBI Taxonomy" id="3048010"/>
    <lineage>
        <taxon>Bacteria</taxon>
        <taxon>Pseudomonadati</taxon>
        <taxon>Bacteroidota</taxon>
        <taxon>Cytophagia</taxon>
        <taxon>Cytophagales</taxon>
        <taxon>Rhodocytophagaceae</taxon>
        <taxon>Xanthocytophaga</taxon>
    </lineage>
</organism>
<reference evidence="2" key="1">
    <citation type="submission" date="2023-05" db="EMBL/GenBank/DDBJ databases">
        <authorList>
            <person name="Zhang X."/>
        </authorList>
    </citation>
    <scope>NUCLEOTIDE SEQUENCE</scope>
    <source>
        <strain evidence="2">BD1B2-1</strain>
    </source>
</reference>
<gene>
    <name evidence="2" type="ORF">QNI22_20580</name>
</gene>
<dbReference type="InterPro" id="IPR036291">
    <property type="entry name" value="NAD(P)-bd_dom_sf"/>
</dbReference>
<accession>A0AAE3R986</accession>
<evidence type="ECO:0000313" key="2">
    <source>
        <dbReference type="EMBL" id="MDJ1503077.1"/>
    </source>
</evidence>
<proteinExistence type="predicted"/>
<comment type="caution">
    <text evidence="2">The sequence shown here is derived from an EMBL/GenBank/DDBJ whole genome shotgun (WGS) entry which is preliminary data.</text>
</comment>
<dbReference type="Proteomes" id="UP001232063">
    <property type="component" value="Unassembled WGS sequence"/>
</dbReference>
<sequence>MKHYLITGGAGFIGSHLIEKLLTQADIHITCIDNFDSYYPVLQKLNNIESFIDDPRVVLLDEDISQHDIVVKRIEESRFSHMPFDAIIHLAAKAGVRGSLQTTQEYYQTNVMGTLSMLEIARNFDIPQFIFASSSSVYGTNPRIPWAEEDLETMPISPYASSKLSGEVIGQVYAHLYGIRFVALRFFTVYGPRQRPDLAIHKFTELIQQHQPVPLYGTGDTSRDYTYVEDIVEGIRLAIDYQDSPYEIFNLGSGQPISLKHMVTHLEQALHMEAMIDYLPEQPGDVPQTFADIAKARTKLGYRAHTSIAEGIQRFVDWKLGHNHIQEHDSFNLTF</sequence>
<dbReference type="Pfam" id="PF16363">
    <property type="entry name" value="GDP_Man_Dehyd"/>
    <property type="match status" value="1"/>
</dbReference>
<keyword evidence="3" id="KW-1185">Reference proteome</keyword>
<dbReference type="GO" id="GO:0008446">
    <property type="term" value="F:GDP-mannose 4,6-dehydratase activity"/>
    <property type="evidence" value="ECO:0007669"/>
    <property type="project" value="UniProtKB-EC"/>
</dbReference>
<dbReference type="AlphaFoldDB" id="A0AAE3R986"/>
<dbReference type="EMBL" id="JASJOU010000007">
    <property type="protein sequence ID" value="MDJ1503077.1"/>
    <property type="molecule type" value="Genomic_DNA"/>
</dbReference>
<dbReference type="SUPFAM" id="SSF51735">
    <property type="entry name" value="NAD(P)-binding Rossmann-fold domains"/>
    <property type="match status" value="1"/>
</dbReference>